<reference evidence="1" key="1">
    <citation type="submission" date="2021-06" db="EMBL/GenBank/DDBJ databases">
        <title>Parelaphostrongylus tenuis whole genome reference sequence.</title>
        <authorList>
            <person name="Garwood T.J."/>
            <person name="Larsen P.A."/>
            <person name="Fountain-Jones N.M."/>
            <person name="Garbe J.R."/>
            <person name="Macchietto M.G."/>
            <person name="Kania S.A."/>
            <person name="Gerhold R.W."/>
            <person name="Richards J.E."/>
            <person name="Wolf T.M."/>
        </authorList>
    </citation>
    <scope>NUCLEOTIDE SEQUENCE</scope>
    <source>
        <strain evidence="1">MNPRO001-30</strain>
        <tissue evidence="1">Meninges</tissue>
    </source>
</reference>
<evidence type="ECO:0000313" key="1">
    <source>
        <dbReference type="EMBL" id="KAJ1374832.1"/>
    </source>
</evidence>
<dbReference type="AlphaFoldDB" id="A0AAD5REP9"/>
<protein>
    <submittedName>
        <fullName evidence="1">Uncharacterized protein</fullName>
    </submittedName>
</protein>
<dbReference type="Proteomes" id="UP001196413">
    <property type="component" value="Unassembled WGS sequence"/>
</dbReference>
<comment type="caution">
    <text evidence="1">The sequence shown here is derived from an EMBL/GenBank/DDBJ whole genome shotgun (WGS) entry which is preliminary data.</text>
</comment>
<organism evidence="1 2">
    <name type="scientific">Parelaphostrongylus tenuis</name>
    <name type="common">Meningeal worm</name>
    <dbReference type="NCBI Taxonomy" id="148309"/>
    <lineage>
        <taxon>Eukaryota</taxon>
        <taxon>Metazoa</taxon>
        <taxon>Ecdysozoa</taxon>
        <taxon>Nematoda</taxon>
        <taxon>Chromadorea</taxon>
        <taxon>Rhabditida</taxon>
        <taxon>Rhabditina</taxon>
        <taxon>Rhabditomorpha</taxon>
        <taxon>Strongyloidea</taxon>
        <taxon>Metastrongylidae</taxon>
        <taxon>Parelaphostrongylus</taxon>
    </lineage>
</organism>
<sequence>MATVAPGHYVLLMCGWDFATSPSSQRAISTFATLKYVSYEAVGAVYLDVEGIADFLV</sequence>
<name>A0AAD5REP9_PARTN</name>
<evidence type="ECO:0000313" key="2">
    <source>
        <dbReference type="Proteomes" id="UP001196413"/>
    </source>
</evidence>
<proteinExistence type="predicted"/>
<accession>A0AAD5REP9</accession>
<gene>
    <name evidence="1" type="ORF">KIN20_037755</name>
</gene>
<keyword evidence="2" id="KW-1185">Reference proteome</keyword>
<dbReference type="EMBL" id="JAHQIW010007488">
    <property type="protein sequence ID" value="KAJ1374832.1"/>
    <property type="molecule type" value="Genomic_DNA"/>
</dbReference>